<dbReference type="PANTHER" id="PTHR34824:SF1">
    <property type="entry name" value="HEAT-INDUCIBLE TRANSCRIPTION REPRESSOR HRCA"/>
    <property type="match status" value="1"/>
</dbReference>
<dbReference type="SUPFAM" id="SSF55781">
    <property type="entry name" value="GAF domain-like"/>
    <property type="match status" value="1"/>
</dbReference>
<accession>A0A3B0ZGP7</accession>
<dbReference type="Gene3D" id="1.10.10.10">
    <property type="entry name" value="Winged helix-like DNA-binding domain superfamily/Winged helix DNA-binding domain"/>
    <property type="match status" value="1"/>
</dbReference>
<dbReference type="InterPro" id="IPR021153">
    <property type="entry name" value="HrcA_C"/>
</dbReference>
<dbReference type="GO" id="GO:0003677">
    <property type="term" value="F:DNA binding"/>
    <property type="evidence" value="ECO:0007669"/>
    <property type="project" value="InterPro"/>
</dbReference>
<reference evidence="8" key="1">
    <citation type="submission" date="2018-06" db="EMBL/GenBank/DDBJ databases">
        <authorList>
            <person name="Zhirakovskaya E."/>
        </authorList>
    </citation>
    <scope>NUCLEOTIDE SEQUENCE</scope>
</reference>
<dbReference type="NCBIfam" id="TIGR00331">
    <property type="entry name" value="hrcA"/>
    <property type="match status" value="1"/>
</dbReference>
<dbReference type="InterPro" id="IPR002571">
    <property type="entry name" value="HrcA"/>
</dbReference>
<gene>
    <name evidence="8" type="ORF">MNBD_GAMMA21-641</name>
</gene>
<dbReference type="EMBL" id="UOFR01000005">
    <property type="protein sequence ID" value="VAW90801.1"/>
    <property type="molecule type" value="Genomic_DNA"/>
</dbReference>
<feature type="domain" description="Heat-inducible transcription repressor HrcA C-terminal" evidence="6">
    <location>
        <begin position="113"/>
        <end position="333"/>
    </location>
</feature>
<evidence type="ECO:0000313" key="8">
    <source>
        <dbReference type="EMBL" id="VAW90801.1"/>
    </source>
</evidence>
<keyword evidence="5" id="KW-0175">Coiled coil</keyword>
<keyword evidence="3" id="KW-0346">Stress response</keyword>
<dbReference type="Gene3D" id="3.30.450.40">
    <property type="match status" value="1"/>
</dbReference>
<dbReference type="SUPFAM" id="SSF46785">
    <property type="entry name" value="Winged helix' DNA-binding domain"/>
    <property type="match status" value="1"/>
</dbReference>
<protein>
    <submittedName>
        <fullName evidence="8">Heat-inducible transcription repressor HrcA</fullName>
    </submittedName>
</protein>
<evidence type="ECO:0000259" key="7">
    <source>
        <dbReference type="Pfam" id="PF03444"/>
    </source>
</evidence>
<keyword evidence="1" id="KW-0678">Repressor</keyword>
<name>A0A3B0ZGP7_9ZZZZ</name>
<evidence type="ECO:0000256" key="1">
    <source>
        <dbReference type="ARBA" id="ARBA00022491"/>
    </source>
</evidence>
<evidence type="ECO:0000256" key="2">
    <source>
        <dbReference type="ARBA" id="ARBA00023015"/>
    </source>
</evidence>
<keyword evidence="4" id="KW-0804">Transcription</keyword>
<keyword evidence="2" id="KW-0805">Transcription regulation</keyword>
<evidence type="ECO:0000256" key="5">
    <source>
        <dbReference type="SAM" id="Coils"/>
    </source>
</evidence>
<feature type="domain" description="Winged helix-turn-helix transcription repressor HrcA DNA-binding" evidence="7">
    <location>
        <begin position="17"/>
        <end position="83"/>
    </location>
</feature>
<dbReference type="Pfam" id="PF01628">
    <property type="entry name" value="HrcA"/>
    <property type="match status" value="1"/>
</dbReference>
<dbReference type="Pfam" id="PF03444">
    <property type="entry name" value="WHD_HrcA"/>
    <property type="match status" value="1"/>
</dbReference>
<dbReference type="PIRSF" id="PIRSF005485">
    <property type="entry name" value="HrcA"/>
    <property type="match status" value="1"/>
</dbReference>
<evidence type="ECO:0000256" key="4">
    <source>
        <dbReference type="ARBA" id="ARBA00023163"/>
    </source>
</evidence>
<dbReference type="GO" id="GO:0045892">
    <property type="term" value="P:negative regulation of DNA-templated transcription"/>
    <property type="evidence" value="ECO:0007669"/>
    <property type="project" value="TreeGrafter"/>
</dbReference>
<dbReference type="InterPro" id="IPR036390">
    <property type="entry name" value="WH_DNA-bd_sf"/>
</dbReference>
<organism evidence="8">
    <name type="scientific">hydrothermal vent metagenome</name>
    <dbReference type="NCBI Taxonomy" id="652676"/>
    <lineage>
        <taxon>unclassified sequences</taxon>
        <taxon>metagenomes</taxon>
        <taxon>ecological metagenomes</taxon>
    </lineage>
</organism>
<dbReference type="HAMAP" id="MF_00081">
    <property type="entry name" value="HrcA"/>
    <property type="match status" value="1"/>
</dbReference>
<evidence type="ECO:0000259" key="6">
    <source>
        <dbReference type="Pfam" id="PF01628"/>
    </source>
</evidence>
<dbReference type="InterPro" id="IPR023120">
    <property type="entry name" value="WHTH_transcript_rep_HrcA_IDD"/>
</dbReference>
<dbReference type="PANTHER" id="PTHR34824">
    <property type="entry name" value="HEAT-INDUCIBLE TRANSCRIPTION REPRESSOR HRCA"/>
    <property type="match status" value="1"/>
</dbReference>
<dbReference type="AlphaFoldDB" id="A0A3B0ZGP7"/>
<dbReference type="InterPro" id="IPR036388">
    <property type="entry name" value="WH-like_DNA-bd_sf"/>
</dbReference>
<dbReference type="InterPro" id="IPR005104">
    <property type="entry name" value="WHTH_HrcA_DNA-bd"/>
</dbReference>
<dbReference type="InterPro" id="IPR029016">
    <property type="entry name" value="GAF-like_dom_sf"/>
</dbReference>
<proteinExistence type="inferred from homology"/>
<evidence type="ECO:0000256" key="3">
    <source>
        <dbReference type="ARBA" id="ARBA00023016"/>
    </source>
</evidence>
<dbReference type="Gene3D" id="3.30.390.60">
    <property type="entry name" value="Heat-inducible transcription repressor hrca homolog, domain 3"/>
    <property type="match status" value="1"/>
</dbReference>
<feature type="coiled-coil region" evidence="5">
    <location>
        <begin position="203"/>
        <end position="230"/>
    </location>
</feature>
<sequence>MTRSRKETDKSNSERAESLLKTLIERYIQDGQPIGSRALARDSELDLSPATIRNVMSDLEEMGLILAPHTSAGRVPTDKGYRMFVDSLLTVKPMQDAVIETIKQQLATSATTDSVISNASSMLSEITQLTGVVTMPRREQVRLEHIEFLKLSPKRILVILVVNGQEVQNRVIDTERDFTASELTQSANYLNAEFAGQDLASIRKRLVSSMQQARDSMQKLMQDTMNLADEVLDSSKNDDYILAGQTNLMGYDEMCDIDKLRNLFEAFNSKRDILHILDQSIQAEGMQIFIGGESGYKVLDDVSVVTAPYKVDDEVIGVLGVIGPTRMAYDRVIPIVDVTAKVLGAILRPD</sequence>